<evidence type="ECO:0000313" key="2">
    <source>
        <dbReference type="EMBL" id="GAA4708547.1"/>
    </source>
</evidence>
<sequence>MTALLSMLSFASVATCTAGAATISLREFCVSAVMSTIAKRFEPSSVTACALGTNAVTRSPDDAAMTAPERATVRVKVVKGVLGG</sequence>
<feature type="signal peptide" evidence="1">
    <location>
        <begin position="1"/>
        <end position="20"/>
    </location>
</feature>
<organism evidence="2 3">
    <name type="scientific">Promicromonospora umidemergens</name>
    <dbReference type="NCBI Taxonomy" id="629679"/>
    <lineage>
        <taxon>Bacteria</taxon>
        <taxon>Bacillati</taxon>
        <taxon>Actinomycetota</taxon>
        <taxon>Actinomycetes</taxon>
        <taxon>Micrococcales</taxon>
        <taxon>Promicromonosporaceae</taxon>
        <taxon>Promicromonospora</taxon>
    </lineage>
</organism>
<reference evidence="3" key="1">
    <citation type="journal article" date="2019" name="Int. J. Syst. Evol. Microbiol.">
        <title>The Global Catalogue of Microorganisms (GCM) 10K type strain sequencing project: providing services to taxonomists for standard genome sequencing and annotation.</title>
        <authorList>
            <consortium name="The Broad Institute Genomics Platform"/>
            <consortium name="The Broad Institute Genome Sequencing Center for Infectious Disease"/>
            <person name="Wu L."/>
            <person name="Ma J."/>
        </authorList>
    </citation>
    <scope>NUCLEOTIDE SEQUENCE [LARGE SCALE GENOMIC DNA]</scope>
    <source>
        <strain evidence="3">JCM 17975</strain>
    </source>
</reference>
<evidence type="ECO:0008006" key="4">
    <source>
        <dbReference type="Google" id="ProtNLM"/>
    </source>
</evidence>
<keyword evidence="3" id="KW-1185">Reference proteome</keyword>
<comment type="caution">
    <text evidence="2">The sequence shown here is derived from an EMBL/GenBank/DDBJ whole genome shotgun (WGS) entry which is preliminary data.</text>
</comment>
<gene>
    <name evidence="2" type="ORF">GCM10023198_34060</name>
</gene>
<proteinExistence type="predicted"/>
<dbReference type="Proteomes" id="UP001500843">
    <property type="component" value="Unassembled WGS sequence"/>
</dbReference>
<evidence type="ECO:0000256" key="1">
    <source>
        <dbReference type="SAM" id="SignalP"/>
    </source>
</evidence>
<feature type="chain" id="PRO_5046343919" description="Secreted protein" evidence="1">
    <location>
        <begin position="21"/>
        <end position="84"/>
    </location>
</feature>
<evidence type="ECO:0000313" key="3">
    <source>
        <dbReference type="Proteomes" id="UP001500843"/>
    </source>
</evidence>
<keyword evidence="1" id="KW-0732">Signal</keyword>
<name>A0ABP8XLQ7_9MICO</name>
<accession>A0ABP8XLQ7</accession>
<dbReference type="EMBL" id="BAABHM010000015">
    <property type="protein sequence ID" value="GAA4708547.1"/>
    <property type="molecule type" value="Genomic_DNA"/>
</dbReference>
<protein>
    <recommendedName>
        <fullName evidence="4">Secreted protein</fullName>
    </recommendedName>
</protein>